<dbReference type="SUPFAM" id="SSF53098">
    <property type="entry name" value="Ribonuclease H-like"/>
    <property type="match status" value="1"/>
</dbReference>
<dbReference type="EMBL" id="CAJOBS010016777">
    <property type="protein sequence ID" value="CAF4960334.1"/>
    <property type="molecule type" value="Genomic_DNA"/>
</dbReference>
<dbReference type="InterPro" id="IPR008906">
    <property type="entry name" value="HATC_C_dom"/>
</dbReference>
<protein>
    <recommendedName>
        <fullName evidence="1">HAT C-terminal dimerisation domain-containing protein</fullName>
    </recommendedName>
</protein>
<feature type="domain" description="HAT C-terminal dimerisation" evidence="1">
    <location>
        <begin position="17"/>
        <end position="70"/>
    </location>
</feature>
<feature type="non-terminal residue" evidence="2">
    <location>
        <position position="1"/>
    </location>
</feature>
<evidence type="ECO:0000313" key="3">
    <source>
        <dbReference type="Proteomes" id="UP000663838"/>
    </source>
</evidence>
<evidence type="ECO:0000313" key="2">
    <source>
        <dbReference type="EMBL" id="CAF4960334.1"/>
    </source>
</evidence>
<comment type="caution">
    <text evidence="2">The sequence shown here is derived from an EMBL/GenBank/DDBJ whole genome shotgun (WGS) entry which is preliminary data.</text>
</comment>
<dbReference type="InterPro" id="IPR012337">
    <property type="entry name" value="RNaseH-like_sf"/>
</dbReference>
<dbReference type="Pfam" id="PF05699">
    <property type="entry name" value="Dimer_Tnp_hAT"/>
    <property type="match status" value="1"/>
</dbReference>
<dbReference type="AlphaFoldDB" id="A0A821Y8Z5"/>
<reference evidence="2" key="1">
    <citation type="submission" date="2021-02" db="EMBL/GenBank/DDBJ databases">
        <authorList>
            <person name="Nowell W R."/>
        </authorList>
    </citation>
    <scope>NUCLEOTIDE SEQUENCE</scope>
</reference>
<gene>
    <name evidence="2" type="ORF">TOA249_LOCUS34215</name>
</gene>
<evidence type="ECO:0000259" key="1">
    <source>
        <dbReference type="Pfam" id="PF05699"/>
    </source>
</evidence>
<dbReference type="Proteomes" id="UP000663838">
    <property type="component" value="Unassembled WGS sequence"/>
</dbReference>
<accession>A0A821Y8Z5</accession>
<name>A0A821Y8Z5_9BILA</name>
<sequence>LNDINNDSMVLVRTTSSNPYTTLTKLATKYLCIPATTAAVERVFSQSGFLFRPHRARMTRKTLQQLTLLKCNCDIES</sequence>
<proteinExistence type="predicted"/>
<organism evidence="2 3">
    <name type="scientific">Rotaria socialis</name>
    <dbReference type="NCBI Taxonomy" id="392032"/>
    <lineage>
        <taxon>Eukaryota</taxon>
        <taxon>Metazoa</taxon>
        <taxon>Spiralia</taxon>
        <taxon>Gnathifera</taxon>
        <taxon>Rotifera</taxon>
        <taxon>Eurotatoria</taxon>
        <taxon>Bdelloidea</taxon>
        <taxon>Philodinida</taxon>
        <taxon>Philodinidae</taxon>
        <taxon>Rotaria</taxon>
    </lineage>
</organism>
<dbReference type="GO" id="GO:0046983">
    <property type="term" value="F:protein dimerization activity"/>
    <property type="evidence" value="ECO:0007669"/>
    <property type="project" value="InterPro"/>
</dbReference>